<reference evidence="1" key="2">
    <citation type="submission" date="2024-07" db="EMBL/GenBank/DDBJ databases">
        <title>Streptomyces haneummycinica sp. nov., a new antibiotic-producing actinobacterium isolated from marine sediment.</title>
        <authorList>
            <person name="Uemura M."/>
            <person name="Hamada M."/>
            <person name="Hirano S."/>
            <person name="Kobayashi K."/>
            <person name="Ohshiro T."/>
            <person name="Kobayashi T."/>
            <person name="Terahara T."/>
        </authorList>
    </citation>
    <scope>NUCLEOTIDE SEQUENCE</scope>
    <source>
        <strain evidence="1">KM77-8</strain>
    </source>
</reference>
<sequence length="73" mass="7586">MPPGTDLHDALHSADVSRAVATGLRCRPVAETVADTWAWLRGIGGTAPQRPDRTVEGLDPEVEAKVLGIAGGV</sequence>
<name>A0AAT9HU45_9ACTN</name>
<gene>
    <name evidence="1" type="ORF">SHKM778_72880</name>
</gene>
<evidence type="ECO:0008006" key="2">
    <source>
        <dbReference type="Google" id="ProtNLM"/>
    </source>
</evidence>
<accession>A0AAT9HU45</accession>
<dbReference type="AlphaFoldDB" id="A0AAT9HU45"/>
<dbReference type="EMBL" id="AP035768">
    <property type="protein sequence ID" value="BFO20900.1"/>
    <property type="molecule type" value="Genomic_DNA"/>
</dbReference>
<protein>
    <recommendedName>
        <fullName evidence="2">Reductase</fullName>
    </recommendedName>
</protein>
<evidence type="ECO:0000313" key="1">
    <source>
        <dbReference type="EMBL" id="BFO20900.1"/>
    </source>
</evidence>
<organism evidence="1">
    <name type="scientific">Streptomyces haneummycinicus</name>
    <dbReference type="NCBI Taxonomy" id="3074435"/>
    <lineage>
        <taxon>Bacteria</taxon>
        <taxon>Bacillati</taxon>
        <taxon>Actinomycetota</taxon>
        <taxon>Actinomycetes</taxon>
        <taxon>Kitasatosporales</taxon>
        <taxon>Streptomycetaceae</taxon>
        <taxon>Streptomyces</taxon>
    </lineage>
</organism>
<proteinExistence type="predicted"/>
<reference evidence="1" key="1">
    <citation type="submission" date="2024-06" db="EMBL/GenBank/DDBJ databases">
        <authorList>
            <consortium name="consrtm"/>
            <person name="Uemura M."/>
            <person name="Terahara T."/>
        </authorList>
    </citation>
    <scope>NUCLEOTIDE SEQUENCE</scope>
    <source>
        <strain evidence="1">KM77-8</strain>
    </source>
</reference>